<reference evidence="2 3" key="1">
    <citation type="submission" date="2011-11" db="EMBL/GenBank/DDBJ databases">
        <authorList>
            <person name="Weinstock G."/>
            <person name="Sodergren E."/>
            <person name="Clifton S."/>
            <person name="Fulton L."/>
            <person name="Fulton B."/>
            <person name="Courtney L."/>
            <person name="Fronick C."/>
            <person name="Harrison M."/>
            <person name="Strong C."/>
            <person name="Farmer C."/>
            <person name="Delahaunty K."/>
            <person name="Markovic C."/>
            <person name="Hall O."/>
            <person name="Minx P."/>
            <person name="Tomlinson C."/>
            <person name="Mitreva M."/>
            <person name="Hou S."/>
            <person name="Chen J."/>
            <person name="Wollam A."/>
            <person name="Pepin K.H."/>
            <person name="Johnson M."/>
            <person name="Bhonagiri V."/>
            <person name="Zhang X."/>
            <person name="Suruliraj S."/>
            <person name="Warren W."/>
            <person name="Chinwalla A."/>
            <person name="Mardis E.R."/>
            <person name="Wilson R.K."/>
        </authorList>
    </citation>
    <scope>NUCLEOTIDE SEQUENCE [LARGE SCALE GENOMIC DNA]</scope>
    <source>
        <strain evidence="2 3">YIT 11816</strain>
    </source>
</reference>
<evidence type="ECO:0000256" key="1">
    <source>
        <dbReference type="SAM" id="MobiDB-lite"/>
    </source>
</evidence>
<dbReference type="OrthoDB" id="9151475at2"/>
<sequence>MPQSKTDPRRAQKLKKRTQRAGEGAPVSYVYLLDVLRESLNKRFYEEQGFPHLEFLAQNWKGAEMRHGDLSDYLELQDMFIGFAYALSHAIHSGAPFSMEEREDHVAGVAYALAATLLNNRPDFHDESGWMGGGVFKALRERWALPKMKAAGVPVQNRFMSDRELACLFAVDFVMSFLDMTGELAQMGGDKVISVTVCKDRLLTNYLGLVTSNLMLATEGFLDFDQVFAENAVTEEFLQRYPDWKPEAADDLNVDALGFNSLDREDVAFMMELMANGAFMSEMRELYVGEAAKAIPQGKREEAVMRWVLQYGPRCKKAFAAGHDPSEEDMDRDAEVVNGIIMQLLQANGEALTGAQEVPPEVAPAETADAAEPAKEPAST</sequence>
<accession>H3KHS3</accession>
<dbReference type="HOGENOM" id="CLU_727453_0_0_4"/>
<dbReference type="AlphaFoldDB" id="H3KHS3"/>
<comment type="caution">
    <text evidence="2">The sequence shown here is derived from an EMBL/GenBank/DDBJ whole genome shotgun (WGS) entry which is preliminary data.</text>
</comment>
<proteinExistence type="predicted"/>
<protein>
    <submittedName>
        <fullName evidence="2">Uncharacterized protein</fullName>
    </submittedName>
</protein>
<name>H3KHS3_9BURK</name>
<evidence type="ECO:0000313" key="2">
    <source>
        <dbReference type="EMBL" id="EHY30334.1"/>
    </source>
</evidence>
<dbReference type="EMBL" id="AFBQ01000350">
    <property type="protein sequence ID" value="EHY30334.1"/>
    <property type="molecule type" value="Genomic_DNA"/>
</dbReference>
<dbReference type="RefSeq" id="WP_008543670.1">
    <property type="nucleotide sequence ID" value="NZ_JH605013.1"/>
</dbReference>
<feature type="compositionally biased region" description="Low complexity" evidence="1">
    <location>
        <begin position="355"/>
        <end position="380"/>
    </location>
</feature>
<evidence type="ECO:0000313" key="3">
    <source>
        <dbReference type="Proteomes" id="UP000004956"/>
    </source>
</evidence>
<feature type="region of interest" description="Disordered" evidence="1">
    <location>
        <begin position="1"/>
        <end position="20"/>
    </location>
</feature>
<gene>
    <name evidence="2" type="ORF">HMPREF9440_02319</name>
</gene>
<dbReference type="Proteomes" id="UP000004956">
    <property type="component" value="Unassembled WGS sequence"/>
</dbReference>
<feature type="region of interest" description="Disordered" evidence="1">
    <location>
        <begin position="354"/>
        <end position="380"/>
    </location>
</feature>
<organism evidence="2 3">
    <name type="scientific">Sutterella parvirubra YIT 11816</name>
    <dbReference type="NCBI Taxonomy" id="762967"/>
    <lineage>
        <taxon>Bacteria</taxon>
        <taxon>Pseudomonadati</taxon>
        <taxon>Pseudomonadota</taxon>
        <taxon>Betaproteobacteria</taxon>
        <taxon>Burkholderiales</taxon>
        <taxon>Sutterellaceae</taxon>
        <taxon>Sutterella</taxon>
    </lineage>
</organism>
<feature type="compositionally biased region" description="Basic and acidic residues" evidence="1">
    <location>
        <begin position="1"/>
        <end position="10"/>
    </location>
</feature>
<keyword evidence="3" id="KW-1185">Reference proteome</keyword>
<dbReference type="PATRIC" id="fig|762967.3.peg.1830"/>